<proteinExistence type="predicted"/>
<dbReference type="Gene3D" id="1.10.490.10">
    <property type="entry name" value="Globins"/>
    <property type="match status" value="1"/>
</dbReference>
<sequence length="128" mass="14355">MPHLPDIETEADVAAVVHAFYHDMEADPVLGTYFAGLDWQAHLPKMVSFWSSVVFQTGAYRGRPFDPHARMPGLERRHFAHWVERFHGTVDALFAGPRADLMKGRAEQIAGVFQVKLGLWPTLDAEAA</sequence>
<name>A0ABU3BRA9_9BACT</name>
<dbReference type="InterPro" id="IPR009050">
    <property type="entry name" value="Globin-like_sf"/>
</dbReference>
<evidence type="ECO:0000313" key="1">
    <source>
        <dbReference type="EMBL" id="MDT0631790.1"/>
    </source>
</evidence>
<dbReference type="InterPro" id="IPR012292">
    <property type="entry name" value="Globin/Proto"/>
</dbReference>
<dbReference type="EMBL" id="JAVRHT010000017">
    <property type="protein sequence ID" value="MDT0631790.1"/>
    <property type="molecule type" value="Genomic_DNA"/>
</dbReference>
<keyword evidence="2" id="KW-1185">Reference proteome</keyword>
<dbReference type="RefSeq" id="WP_311663134.1">
    <property type="nucleotide sequence ID" value="NZ_JAVRHT010000017.1"/>
</dbReference>
<protein>
    <submittedName>
        <fullName evidence="1">Group III truncated hemoglobin</fullName>
    </submittedName>
</protein>
<gene>
    <name evidence="1" type="ORF">RM540_08540</name>
</gene>
<reference evidence="1 2" key="1">
    <citation type="submission" date="2023-09" db="EMBL/GenBank/DDBJ databases">
        <authorList>
            <person name="Rey-Velasco X."/>
        </authorList>
    </citation>
    <scope>NUCLEOTIDE SEQUENCE [LARGE SCALE GENOMIC DNA]</scope>
    <source>
        <strain evidence="1 2">F394</strain>
    </source>
</reference>
<organism evidence="1 2">
    <name type="scientific">Rubrivirga litoralis</name>
    <dbReference type="NCBI Taxonomy" id="3075598"/>
    <lineage>
        <taxon>Bacteria</taxon>
        <taxon>Pseudomonadati</taxon>
        <taxon>Rhodothermota</taxon>
        <taxon>Rhodothermia</taxon>
        <taxon>Rhodothermales</taxon>
        <taxon>Rubricoccaceae</taxon>
        <taxon>Rubrivirga</taxon>
    </lineage>
</organism>
<evidence type="ECO:0000313" key="2">
    <source>
        <dbReference type="Proteomes" id="UP001267426"/>
    </source>
</evidence>
<accession>A0ABU3BRA9</accession>
<comment type="caution">
    <text evidence="1">The sequence shown here is derived from an EMBL/GenBank/DDBJ whole genome shotgun (WGS) entry which is preliminary data.</text>
</comment>
<dbReference type="CDD" id="cd08916">
    <property type="entry name" value="TrHb3_P"/>
    <property type="match status" value="1"/>
</dbReference>
<dbReference type="SUPFAM" id="SSF46458">
    <property type="entry name" value="Globin-like"/>
    <property type="match status" value="1"/>
</dbReference>
<dbReference type="Proteomes" id="UP001267426">
    <property type="component" value="Unassembled WGS sequence"/>
</dbReference>